<gene>
    <name evidence="1" type="ORF">SLAV_02190</name>
</gene>
<evidence type="ECO:0000313" key="1">
    <source>
        <dbReference type="EMBL" id="ATZ22362.1"/>
    </source>
</evidence>
<name>A0A2K8P6I0_STRLA</name>
<protein>
    <submittedName>
        <fullName evidence="1">Uncharacterized protein</fullName>
    </submittedName>
</protein>
<dbReference type="KEGG" id="slx:SLAV_02190"/>
<keyword evidence="2" id="KW-1185">Reference proteome</keyword>
<dbReference type="Proteomes" id="UP000231791">
    <property type="component" value="Chromosome"/>
</dbReference>
<dbReference type="EMBL" id="CP024985">
    <property type="protein sequence ID" value="ATZ22362.1"/>
    <property type="molecule type" value="Genomic_DNA"/>
</dbReference>
<accession>A0A2K8P6I0</accession>
<reference evidence="1 2" key="1">
    <citation type="submission" date="2017-11" db="EMBL/GenBank/DDBJ databases">
        <title>Complete genome sequence of Streptomyces lavendulae subsp. lavendulae CCM 3239 (formerly 'Streptomyces aureofaciens CCM 3239'), the producer of the angucycline-type antibiotic auricin.</title>
        <authorList>
            <person name="Busche T."/>
            <person name="Novakova R."/>
            <person name="Al'Dilaimi A."/>
            <person name="Homerova D."/>
            <person name="Feckova L."/>
            <person name="Rezuchova B."/>
            <person name="Mingyar E."/>
            <person name="Csolleiova D."/>
            <person name="Bekeova C."/>
            <person name="Winkler A."/>
            <person name="Sevcikova B."/>
            <person name="Kalinowski J."/>
            <person name="Kormanec J."/>
            <person name="Ruckert C."/>
        </authorList>
    </citation>
    <scope>NUCLEOTIDE SEQUENCE [LARGE SCALE GENOMIC DNA]</scope>
    <source>
        <strain evidence="1 2">CCM 3239</strain>
    </source>
</reference>
<sequence>MPTALPKTCPASSGQLGPTRRIRRGLLAASIVVFGSAYCAECDALFRVDHAIVARWSS</sequence>
<proteinExistence type="predicted"/>
<organism evidence="1 2">
    <name type="scientific">Streptomyces lavendulae subsp. lavendulae</name>
    <dbReference type="NCBI Taxonomy" id="58340"/>
    <lineage>
        <taxon>Bacteria</taxon>
        <taxon>Bacillati</taxon>
        <taxon>Actinomycetota</taxon>
        <taxon>Actinomycetes</taxon>
        <taxon>Kitasatosporales</taxon>
        <taxon>Streptomycetaceae</taxon>
        <taxon>Streptomyces</taxon>
    </lineage>
</organism>
<dbReference type="AlphaFoldDB" id="A0A2K8P6I0"/>
<evidence type="ECO:0000313" key="2">
    <source>
        <dbReference type="Proteomes" id="UP000231791"/>
    </source>
</evidence>